<evidence type="ECO:0000313" key="12">
    <source>
        <dbReference type="Proteomes" id="UP000178432"/>
    </source>
</evidence>
<dbReference type="Gene3D" id="3.40.50.460">
    <property type="entry name" value="Phosphofructokinase domain"/>
    <property type="match status" value="1"/>
</dbReference>
<evidence type="ECO:0000256" key="3">
    <source>
        <dbReference type="ARBA" id="ARBA00022490"/>
    </source>
</evidence>
<dbReference type="EMBL" id="MHIF01000066">
    <property type="protein sequence ID" value="OGY46019.1"/>
    <property type="molecule type" value="Genomic_DNA"/>
</dbReference>
<keyword evidence="3" id="KW-0963">Cytoplasm</keyword>
<evidence type="ECO:0000259" key="10">
    <source>
        <dbReference type="Pfam" id="PF00365"/>
    </source>
</evidence>
<dbReference type="Pfam" id="PF00365">
    <property type="entry name" value="PFK"/>
    <property type="match status" value="1"/>
</dbReference>
<dbReference type="GO" id="GO:0042802">
    <property type="term" value="F:identical protein binding"/>
    <property type="evidence" value="ECO:0007669"/>
    <property type="project" value="TreeGrafter"/>
</dbReference>
<proteinExistence type="inferred from homology"/>
<evidence type="ECO:0000313" key="11">
    <source>
        <dbReference type="EMBL" id="OGY46019.1"/>
    </source>
</evidence>
<dbReference type="GO" id="GO:0030388">
    <property type="term" value="P:fructose 1,6-bisphosphate metabolic process"/>
    <property type="evidence" value="ECO:0007669"/>
    <property type="project" value="TreeGrafter"/>
</dbReference>
<evidence type="ECO:0000256" key="2">
    <source>
        <dbReference type="ARBA" id="ARBA00004679"/>
    </source>
</evidence>
<dbReference type="Proteomes" id="UP000178432">
    <property type="component" value="Unassembled WGS sequence"/>
</dbReference>
<name>A0A1G1Y115_9BACT</name>
<accession>A0A1G1Y115</accession>
<keyword evidence="6" id="KW-0418">Kinase</keyword>
<dbReference type="AlphaFoldDB" id="A0A1G1Y115"/>
<gene>
    <name evidence="11" type="ORF">A2663_00785</name>
</gene>
<dbReference type="InterPro" id="IPR035966">
    <property type="entry name" value="PKF_sf"/>
</dbReference>
<dbReference type="GO" id="GO:0003872">
    <property type="term" value="F:6-phosphofructokinase activity"/>
    <property type="evidence" value="ECO:0007669"/>
    <property type="project" value="InterPro"/>
</dbReference>
<evidence type="ECO:0000256" key="6">
    <source>
        <dbReference type="ARBA" id="ARBA00022777"/>
    </source>
</evidence>
<dbReference type="InterPro" id="IPR000023">
    <property type="entry name" value="Phosphofructokinase_dom"/>
</dbReference>
<evidence type="ECO:0000256" key="7">
    <source>
        <dbReference type="ARBA" id="ARBA00022842"/>
    </source>
</evidence>
<evidence type="ECO:0000256" key="1">
    <source>
        <dbReference type="ARBA" id="ARBA00001946"/>
    </source>
</evidence>
<dbReference type="GO" id="GO:0005524">
    <property type="term" value="F:ATP binding"/>
    <property type="evidence" value="ECO:0007669"/>
    <property type="project" value="TreeGrafter"/>
</dbReference>
<comment type="caution">
    <text evidence="11">The sequence shown here is derived from an EMBL/GenBank/DDBJ whole genome shotgun (WGS) entry which is preliminary data.</text>
</comment>
<dbReference type="PANTHER" id="PTHR13697:SF52">
    <property type="entry name" value="ATP-DEPENDENT 6-PHOSPHOFRUCTOKINASE 3"/>
    <property type="match status" value="1"/>
</dbReference>
<reference evidence="11 12" key="1">
    <citation type="journal article" date="2016" name="Nat. Commun.">
        <title>Thousands of microbial genomes shed light on interconnected biogeochemical processes in an aquifer system.</title>
        <authorList>
            <person name="Anantharaman K."/>
            <person name="Brown C.T."/>
            <person name="Hug L.A."/>
            <person name="Sharon I."/>
            <person name="Castelle C.J."/>
            <person name="Probst A.J."/>
            <person name="Thomas B.C."/>
            <person name="Singh A."/>
            <person name="Wilkins M.J."/>
            <person name="Karaoz U."/>
            <person name="Brodie E.L."/>
            <person name="Williams K.H."/>
            <person name="Hubbard S.S."/>
            <person name="Banfield J.F."/>
        </authorList>
    </citation>
    <scope>NUCLEOTIDE SEQUENCE [LARGE SCALE GENOMIC DNA]</scope>
</reference>
<dbReference type="GO" id="GO:0046872">
    <property type="term" value="F:metal ion binding"/>
    <property type="evidence" value="ECO:0007669"/>
    <property type="project" value="UniProtKB-KW"/>
</dbReference>
<dbReference type="GO" id="GO:0048029">
    <property type="term" value="F:monosaccharide binding"/>
    <property type="evidence" value="ECO:0007669"/>
    <property type="project" value="TreeGrafter"/>
</dbReference>
<dbReference type="PRINTS" id="PR00476">
    <property type="entry name" value="PHFRCTKINASE"/>
</dbReference>
<dbReference type="GO" id="GO:0006002">
    <property type="term" value="P:fructose 6-phosphate metabolic process"/>
    <property type="evidence" value="ECO:0007669"/>
    <property type="project" value="InterPro"/>
</dbReference>
<dbReference type="GO" id="GO:0070095">
    <property type="term" value="F:fructose-6-phosphate binding"/>
    <property type="evidence" value="ECO:0007669"/>
    <property type="project" value="TreeGrafter"/>
</dbReference>
<keyword evidence="8" id="KW-0324">Glycolysis</keyword>
<keyword evidence="4" id="KW-0808">Transferase</keyword>
<dbReference type="UniPathway" id="UPA00109">
    <property type="reaction ID" value="UER00182"/>
</dbReference>
<feature type="domain" description="Phosphofructokinase" evidence="10">
    <location>
        <begin position="2"/>
        <end position="165"/>
    </location>
</feature>
<keyword evidence="5" id="KW-0479">Metal-binding</keyword>
<evidence type="ECO:0000256" key="4">
    <source>
        <dbReference type="ARBA" id="ARBA00022679"/>
    </source>
</evidence>
<protein>
    <recommendedName>
        <fullName evidence="10">Phosphofructokinase domain-containing protein</fullName>
    </recommendedName>
</protein>
<comment type="similarity">
    <text evidence="9">Belongs to the phosphofructokinase type A (PFKA) family.</text>
</comment>
<keyword evidence="7" id="KW-0460">Magnesium</keyword>
<comment type="cofactor">
    <cofactor evidence="1">
        <name>Mg(2+)</name>
        <dbReference type="ChEBI" id="CHEBI:18420"/>
    </cofactor>
</comment>
<comment type="pathway">
    <text evidence="2">Carbohydrate degradation; glycolysis; D-glyceraldehyde 3-phosphate and glycerone phosphate from D-glucose: step 3/4.</text>
</comment>
<evidence type="ECO:0000256" key="5">
    <source>
        <dbReference type="ARBA" id="ARBA00022723"/>
    </source>
</evidence>
<dbReference type="SUPFAM" id="SSF53784">
    <property type="entry name" value="Phosphofructokinase"/>
    <property type="match status" value="1"/>
</dbReference>
<organism evidence="11 12">
    <name type="scientific">Candidatus Buchananbacteria bacterium RIFCSPHIGHO2_01_FULL_46_12</name>
    <dbReference type="NCBI Taxonomy" id="1797536"/>
    <lineage>
        <taxon>Bacteria</taxon>
        <taxon>Candidatus Buchananiibacteriota</taxon>
    </lineage>
</organism>
<sequence length="216" mass="23775">MAADAVRNLHATTKTHKMVLVNQFMGRNSGKLTLYGGLAGGCHIILIPEFPGWTLSGLCEKVKELHDRFGYVMIAINEELRQKELIERKNQLQALIGEPPKDSFGHPLLSKELVSYAEIMANAIESGTGIESRAQILARICRSGPPSAYDVWLGTKMGLRAADLLTSDASGRVVVVKNGKITDISMEEIPVGETRSVSREEYEDWLALAPIRFPDV</sequence>
<dbReference type="PANTHER" id="PTHR13697">
    <property type="entry name" value="PHOSPHOFRUCTOKINASE"/>
    <property type="match status" value="1"/>
</dbReference>
<dbReference type="InterPro" id="IPR022953">
    <property type="entry name" value="ATP_PFK"/>
</dbReference>
<evidence type="ECO:0000256" key="8">
    <source>
        <dbReference type="ARBA" id="ARBA00023152"/>
    </source>
</evidence>
<dbReference type="GO" id="GO:0061621">
    <property type="term" value="P:canonical glycolysis"/>
    <property type="evidence" value="ECO:0007669"/>
    <property type="project" value="TreeGrafter"/>
</dbReference>
<dbReference type="GO" id="GO:0016208">
    <property type="term" value="F:AMP binding"/>
    <property type="evidence" value="ECO:0007669"/>
    <property type="project" value="TreeGrafter"/>
</dbReference>
<evidence type="ECO:0000256" key="9">
    <source>
        <dbReference type="ARBA" id="ARBA00038478"/>
    </source>
</evidence>
<dbReference type="GO" id="GO:0005945">
    <property type="term" value="C:6-phosphofructokinase complex"/>
    <property type="evidence" value="ECO:0007669"/>
    <property type="project" value="TreeGrafter"/>
</dbReference>